<keyword evidence="6 11" id="KW-0375">Hydrogen ion transport</keyword>
<protein>
    <recommendedName>
        <fullName evidence="11 12">ATP synthase subunit a</fullName>
    </recommendedName>
    <alternativeName>
        <fullName evidence="11">ATP synthase F0 sector subunit a</fullName>
    </alternativeName>
    <alternativeName>
        <fullName evidence="11">F-ATPase subunit 6</fullName>
    </alternativeName>
</protein>
<feature type="transmembrane region" description="Helical" evidence="11">
    <location>
        <begin position="122"/>
        <end position="147"/>
    </location>
</feature>
<keyword evidence="9 11" id="KW-0472">Membrane</keyword>
<dbReference type="CDD" id="cd00310">
    <property type="entry name" value="ATP-synt_Fo_a_6"/>
    <property type="match status" value="1"/>
</dbReference>
<evidence type="ECO:0000256" key="6">
    <source>
        <dbReference type="ARBA" id="ARBA00022781"/>
    </source>
</evidence>
<evidence type="ECO:0000256" key="11">
    <source>
        <dbReference type="HAMAP-Rule" id="MF_01393"/>
    </source>
</evidence>
<organism evidence="13 14">
    <name type="scientific">Tessaracoccus defluvii</name>
    <dbReference type="NCBI Taxonomy" id="1285901"/>
    <lineage>
        <taxon>Bacteria</taxon>
        <taxon>Bacillati</taxon>
        <taxon>Actinomycetota</taxon>
        <taxon>Actinomycetes</taxon>
        <taxon>Propionibacteriales</taxon>
        <taxon>Propionibacteriaceae</taxon>
        <taxon>Tessaracoccus</taxon>
    </lineage>
</organism>
<dbReference type="KEGG" id="tdf:H9L22_04590"/>
<dbReference type="GO" id="GO:0045259">
    <property type="term" value="C:proton-transporting ATP synthase complex"/>
    <property type="evidence" value="ECO:0007669"/>
    <property type="project" value="UniProtKB-KW"/>
</dbReference>
<evidence type="ECO:0000256" key="12">
    <source>
        <dbReference type="RuleBase" id="RU000483"/>
    </source>
</evidence>
<dbReference type="Proteomes" id="UP000516117">
    <property type="component" value="Chromosome"/>
</dbReference>
<keyword evidence="7 11" id="KW-1133">Transmembrane helix</keyword>
<dbReference type="PANTHER" id="PTHR11410:SF0">
    <property type="entry name" value="ATP SYNTHASE SUBUNIT A"/>
    <property type="match status" value="1"/>
</dbReference>
<comment type="similarity">
    <text evidence="2 11 12">Belongs to the ATPase A chain family.</text>
</comment>
<dbReference type="PANTHER" id="PTHR11410">
    <property type="entry name" value="ATP SYNTHASE SUBUNIT A"/>
    <property type="match status" value="1"/>
</dbReference>
<name>A0A7H0H807_9ACTN</name>
<dbReference type="EMBL" id="CP060789">
    <property type="protein sequence ID" value="QNP56673.1"/>
    <property type="molecule type" value="Genomic_DNA"/>
</dbReference>
<dbReference type="Gene3D" id="1.20.120.220">
    <property type="entry name" value="ATP synthase, F0 complex, subunit A"/>
    <property type="match status" value="1"/>
</dbReference>
<evidence type="ECO:0000313" key="14">
    <source>
        <dbReference type="Proteomes" id="UP000516117"/>
    </source>
</evidence>
<dbReference type="HAMAP" id="MF_01393">
    <property type="entry name" value="ATP_synth_a_bact"/>
    <property type="match status" value="1"/>
</dbReference>
<dbReference type="NCBIfam" id="TIGR01131">
    <property type="entry name" value="ATP_synt_6_or_A"/>
    <property type="match status" value="1"/>
</dbReference>
<dbReference type="InterPro" id="IPR023011">
    <property type="entry name" value="ATP_synth_F0_asu_AS"/>
</dbReference>
<keyword evidence="14" id="KW-1185">Reference proteome</keyword>
<evidence type="ECO:0000313" key="13">
    <source>
        <dbReference type="EMBL" id="QNP56673.1"/>
    </source>
</evidence>
<feature type="transmembrane region" description="Helical" evidence="11">
    <location>
        <begin position="254"/>
        <end position="277"/>
    </location>
</feature>
<accession>A0A7H0H807</accession>
<comment type="subcellular location">
    <subcellularLocation>
        <location evidence="11 12">Cell membrane</location>
        <topology evidence="11 12">Multi-pass membrane protein</topology>
    </subcellularLocation>
    <subcellularLocation>
        <location evidence="1">Membrane</location>
        <topology evidence="1">Multi-pass membrane protein</topology>
    </subcellularLocation>
</comment>
<dbReference type="PROSITE" id="PS00449">
    <property type="entry name" value="ATPASE_A"/>
    <property type="match status" value="1"/>
</dbReference>
<dbReference type="AlphaFoldDB" id="A0A7H0H807"/>
<dbReference type="InterPro" id="IPR035908">
    <property type="entry name" value="F0_ATP_A_sf"/>
</dbReference>
<dbReference type="InterPro" id="IPR045083">
    <property type="entry name" value="ATP_synth_F0_asu_bact/mt"/>
</dbReference>
<evidence type="ECO:0000256" key="3">
    <source>
        <dbReference type="ARBA" id="ARBA00022448"/>
    </source>
</evidence>
<keyword evidence="11" id="KW-1003">Cell membrane</keyword>
<evidence type="ECO:0000256" key="10">
    <source>
        <dbReference type="ARBA" id="ARBA00023310"/>
    </source>
</evidence>
<feature type="transmembrane region" description="Helical" evidence="11">
    <location>
        <begin position="193"/>
        <end position="212"/>
    </location>
</feature>
<evidence type="ECO:0000256" key="2">
    <source>
        <dbReference type="ARBA" id="ARBA00006810"/>
    </source>
</evidence>
<feature type="transmembrane region" description="Helical" evidence="11">
    <location>
        <begin position="153"/>
        <end position="172"/>
    </location>
</feature>
<dbReference type="PRINTS" id="PR00123">
    <property type="entry name" value="ATPASEA"/>
</dbReference>
<keyword evidence="5 11" id="KW-0812">Transmembrane</keyword>
<evidence type="ECO:0000256" key="9">
    <source>
        <dbReference type="ARBA" id="ARBA00023136"/>
    </source>
</evidence>
<reference evidence="13 14" key="1">
    <citation type="submission" date="2020-08" db="EMBL/GenBank/DDBJ databases">
        <title>Genome sequence of Tessaracoccus defluvii JCM 17540T.</title>
        <authorList>
            <person name="Hyun D.-W."/>
            <person name="Bae J.-W."/>
        </authorList>
    </citation>
    <scope>NUCLEOTIDE SEQUENCE [LARGE SCALE GENOMIC DNA]</scope>
    <source>
        <strain evidence="13 14">JCM 17540</strain>
    </source>
</reference>
<keyword evidence="3 11" id="KW-0813">Transport</keyword>
<keyword evidence="4 11" id="KW-0138">CF(0)</keyword>
<feature type="transmembrane region" description="Helical" evidence="11">
    <location>
        <begin position="67"/>
        <end position="84"/>
    </location>
</feature>
<gene>
    <name evidence="11 13" type="primary">atpB</name>
    <name evidence="13" type="ORF">H9L22_04590</name>
</gene>
<dbReference type="SUPFAM" id="SSF81336">
    <property type="entry name" value="F1F0 ATP synthase subunit A"/>
    <property type="match status" value="1"/>
</dbReference>
<evidence type="ECO:0000256" key="1">
    <source>
        <dbReference type="ARBA" id="ARBA00004141"/>
    </source>
</evidence>
<evidence type="ECO:0000256" key="8">
    <source>
        <dbReference type="ARBA" id="ARBA00023065"/>
    </source>
</evidence>
<dbReference type="GO" id="GO:0046933">
    <property type="term" value="F:proton-transporting ATP synthase activity, rotational mechanism"/>
    <property type="evidence" value="ECO:0007669"/>
    <property type="project" value="UniProtKB-UniRule"/>
</dbReference>
<dbReference type="GO" id="GO:0005886">
    <property type="term" value="C:plasma membrane"/>
    <property type="evidence" value="ECO:0007669"/>
    <property type="project" value="UniProtKB-SubCell"/>
</dbReference>
<feature type="transmembrane region" description="Helical" evidence="11">
    <location>
        <begin position="218"/>
        <end position="242"/>
    </location>
</feature>
<evidence type="ECO:0000256" key="5">
    <source>
        <dbReference type="ARBA" id="ARBA00022692"/>
    </source>
</evidence>
<keyword evidence="8 11" id="KW-0406">Ion transport</keyword>
<keyword evidence="10 11" id="KW-0066">ATP synthesis</keyword>
<evidence type="ECO:0000256" key="4">
    <source>
        <dbReference type="ARBA" id="ARBA00022547"/>
    </source>
</evidence>
<sequence length="293" mass="32735">MAVACRAHRRAGHQLVSDHQAIRERYVTLGLLPMESGGGYTPPGVDDFKWDPWFPDLAWLSWLNKPSAQAIIAAALIIVLWLVASRNLKIQPSKGQFFAEYVYEFVRNGIARDILHSDFRKFLPYLLGLFSFLLINNWFGEFFLFMYPTFSNVGYAYGLALLSWLVYVGAGFKKWGFGGFLKRSLIPEGVPGYLLPIVIPLEFLATFITRPITLALRLFANLFAGHLVVLVFVVGGGFLLTYANNAFYNVAGGVSLLFSLIILLLELFIGALQAYIFTVLTAQYVSSSIAEAH</sequence>
<comment type="function">
    <text evidence="11 12">Key component of the proton channel; it plays a direct role in the translocation of protons across the membrane.</text>
</comment>
<dbReference type="Pfam" id="PF00119">
    <property type="entry name" value="ATP-synt_A"/>
    <property type="match status" value="1"/>
</dbReference>
<dbReference type="InterPro" id="IPR000568">
    <property type="entry name" value="ATP_synth_F0_asu"/>
</dbReference>
<proteinExistence type="inferred from homology"/>
<evidence type="ECO:0000256" key="7">
    <source>
        <dbReference type="ARBA" id="ARBA00022989"/>
    </source>
</evidence>